<dbReference type="Pfam" id="PF05965">
    <property type="entry name" value="FYRC"/>
    <property type="match status" value="1"/>
</dbReference>
<feature type="compositionally biased region" description="Basic and acidic residues" evidence="4">
    <location>
        <begin position="715"/>
        <end position="741"/>
    </location>
</feature>
<name>A0A914AG52_PATMI</name>
<feature type="compositionally biased region" description="Polar residues" evidence="4">
    <location>
        <begin position="465"/>
        <end position="476"/>
    </location>
</feature>
<dbReference type="PANTHER" id="PTHR22715">
    <property type="entry name" value="TRANSFORMING GROWTH FACTOR BETA REGULATED GENE 1"/>
    <property type="match status" value="1"/>
</dbReference>
<dbReference type="Pfam" id="PF24237">
    <property type="entry name" value="INO80E"/>
    <property type="match status" value="1"/>
</dbReference>
<dbReference type="InterPro" id="IPR056515">
    <property type="entry name" value="INO80E_N"/>
</dbReference>
<feature type="region of interest" description="Disordered" evidence="4">
    <location>
        <begin position="15"/>
        <end position="82"/>
    </location>
</feature>
<dbReference type="PANTHER" id="PTHR22715:SF0">
    <property type="entry name" value="TRANSFORMING GROWTH FACTOR BETA REGULATOR 1"/>
    <property type="match status" value="1"/>
</dbReference>
<feature type="compositionally biased region" description="Polar residues" evidence="4">
    <location>
        <begin position="744"/>
        <end position="758"/>
    </location>
</feature>
<dbReference type="Pfam" id="PF05066">
    <property type="entry name" value="HARE-HTH"/>
    <property type="match status" value="1"/>
</dbReference>
<evidence type="ECO:0000256" key="2">
    <source>
        <dbReference type="ARBA" id="ARBA00023163"/>
    </source>
</evidence>
<sequence>MEAKVKIKTEPVVVSTPVNSPNFGSNSPSTTTTGATATQGVPNLTSSSASSTQFSHLPGFDFGSVRPPFPSPGATGSNHSGPATVQSLLQQQAHLLHLQQAHQLHELQQQQQQRHVTVGPELPSPGGQVPHPHIGYPGNVQSHAAANMLPMPSSHQLTLASQLARLRPGMMPNLGAQDLAGQGASLAAAAAAASLGLPFGLPHPHGLPLHSLGLGLGGMAPNADRQGIMAGFGVTTQQQTMSNSTNYPSSFPSIPPPLMSPDYSADMMPTEVFASVPTAPTAVNSVAPACSQGDMTGSDCSDRPGMTWLDAAQVVLEEAACPLHIKVIKQRILDRGLVQSSAKSSLEAVLYRDTQRGSRRFKRVEGQNGVFGIMTAEDKVRKRNAPTHTTSRKRATPKDNAAVQSLRYKVKYRKLRKLIKLMIFENAALNDEVCRTEQKVKRAQQERFFLLQRVLHYQEICDVPPTSTKATPSSRRPVSKRHGTSEGGDGHLISSLSSLNKREKGNKNKRKHKKAKKSEKDKPRKDSGRSKSKRSSSMSSKRLVQQIPLDSEGMPIFPIKLSSLTVHSLGQIITDRPAYHGEHCIYPAGFCSSRMYTSAKDPNVTCLYTCKVLDAGQQPRFEIVAEDEPDHPFVGSSPTECHDNLLDEINTYGGQEIPSAKGKGTDFFGLTHPTIQNLIQCSPGARKCLSYKWMKFTTTRSHDQEVKGQTKHKARDSGKKSRREGGSSVRKSDQSDLKQDQDLNISTSTEPPCSVTSGSSLRYLLTTATDTIQTDTRVQTKTSEEPSIVLSTMQTRSKPTITKEEHKVSTIQTRSKPAVVTVTKTKPDLQTQTKTKPDLQTQSKPKPDLQTQSKPKLDLQTQTKTKPDLQTTRVQTRSNLPNQVQTRSKPIAAPVVTKTEPQGEKSDK</sequence>
<dbReference type="SMART" id="SM00541">
    <property type="entry name" value="FYRN"/>
    <property type="match status" value="1"/>
</dbReference>
<dbReference type="OMA" id="WMKFTTT"/>
<accession>A0A914AG52</accession>
<evidence type="ECO:0000256" key="1">
    <source>
        <dbReference type="ARBA" id="ARBA00004123"/>
    </source>
</evidence>
<dbReference type="SMART" id="SM00542">
    <property type="entry name" value="FYRC"/>
    <property type="match status" value="1"/>
</dbReference>
<feature type="compositionally biased region" description="Low complexity" evidence="4">
    <location>
        <begin position="15"/>
        <end position="38"/>
    </location>
</feature>
<dbReference type="GO" id="GO:0051726">
    <property type="term" value="P:regulation of cell cycle"/>
    <property type="evidence" value="ECO:0007669"/>
    <property type="project" value="TreeGrafter"/>
</dbReference>
<keyword evidence="2" id="KW-0804">Transcription</keyword>
<reference evidence="6" key="1">
    <citation type="submission" date="2022-11" db="UniProtKB">
        <authorList>
            <consortium name="EnsemblMetazoa"/>
        </authorList>
    </citation>
    <scope>IDENTIFICATION</scope>
</reference>
<feature type="region of interest" description="Disordered" evidence="4">
    <location>
        <begin position="822"/>
        <end position="908"/>
    </location>
</feature>
<dbReference type="InterPro" id="IPR007759">
    <property type="entry name" value="Asxl_HARE-HTH"/>
</dbReference>
<evidence type="ECO:0000256" key="4">
    <source>
        <dbReference type="SAM" id="MobiDB-lite"/>
    </source>
</evidence>
<dbReference type="AlphaFoldDB" id="A0A914AG52"/>
<feature type="domain" description="HTH HARE-type" evidence="5">
    <location>
        <begin position="306"/>
        <end position="376"/>
    </location>
</feature>
<keyword evidence="3" id="KW-0539">Nucleus</keyword>
<dbReference type="PROSITE" id="PS51542">
    <property type="entry name" value="FYRN"/>
    <property type="match status" value="1"/>
</dbReference>
<dbReference type="Pfam" id="PF05964">
    <property type="entry name" value="FYRN"/>
    <property type="match status" value="1"/>
</dbReference>
<proteinExistence type="predicted"/>
<feature type="region of interest" description="Disordered" evidence="4">
    <location>
        <begin position="795"/>
        <end position="814"/>
    </location>
</feature>
<evidence type="ECO:0000256" key="3">
    <source>
        <dbReference type="ARBA" id="ARBA00023242"/>
    </source>
</evidence>
<dbReference type="InterPro" id="IPR003888">
    <property type="entry name" value="FYrich_N"/>
</dbReference>
<feature type="region of interest" description="Disordered" evidence="4">
    <location>
        <begin position="701"/>
        <end position="758"/>
    </location>
</feature>
<dbReference type="GO" id="GO:0005634">
    <property type="term" value="C:nucleus"/>
    <property type="evidence" value="ECO:0007669"/>
    <property type="project" value="UniProtKB-SubCell"/>
</dbReference>
<dbReference type="InterPro" id="IPR040092">
    <property type="entry name" value="TBRG1"/>
</dbReference>
<keyword evidence="7" id="KW-1185">Reference proteome</keyword>
<dbReference type="GeneID" id="119733188"/>
<feature type="region of interest" description="Disordered" evidence="4">
    <location>
        <begin position="463"/>
        <end position="547"/>
    </location>
</feature>
<comment type="subcellular location">
    <subcellularLocation>
        <location evidence="1">Nucleus</location>
    </subcellularLocation>
</comment>
<evidence type="ECO:0000259" key="5">
    <source>
        <dbReference type="PROSITE" id="PS51913"/>
    </source>
</evidence>
<feature type="region of interest" description="Disordered" evidence="4">
    <location>
        <begin position="107"/>
        <end position="140"/>
    </location>
</feature>
<feature type="compositionally biased region" description="Basic residues" evidence="4">
    <location>
        <begin position="507"/>
        <end position="517"/>
    </location>
</feature>
<organism evidence="6 7">
    <name type="scientific">Patiria miniata</name>
    <name type="common">Bat star</name>
    <name type="synonym">Asterina miniata</name>
    <dbReference type="NCBI Taxonomy" id="46514"/>
    <lineage>
        <taxon>Eukaryota</taxon>
        <taxon>Metazoa</taxon>
        <taxon>Echinodermata</taxon>
        <taxon>Eleutherozoa</taxon>
        <taxon>Asterozoa</taxon>
        <taxon>Asteroidea</taxon>
        <taxon>Valvatacea</taxon>
        <taxon>Valvatida</taxon>
        <taxon>Asterinidae</taxon>
        <taxon>Patiria</taxon>
    </lineage>
</organism>
<evidence type="ECO:0000313" key="6">
    <source>
        <dbReference type="EnsemblMetazoa" id="XP_038062703.1"/>
    </source>
</evidence>
<dbReference type="InterPro" id="IPR003889">
    <property type="entry name" value="FYrich_C"/>
</dbReference>
<evidence type="ECO:0000313" key="7">
    <source>
        <dbReference type="Proteomes" id="UP000887568"/>
    </source>
</evidence>
<feature type="compositionally biased region" description="Polar residues" evidence="4">
    <location>
        <begin position="822"/>
        <end position="888"/>
    </location>
</feature>
<dbReference type="OrthoDB" id="285793at2759"/>
<dbReference type="EnsemblMetazoa" id="XM_038206775.1">
    <property type="protein sequence ID" value="XP_038062703.1"/>
    <property type="gene ID" value="LOC119733188"/>
</dbReference>
<dbReference type="Proteomes" id="UP000887568">
    <property type="component" value="Unplaced"/>
</dbReference>
<dbReference type="Gene3D" id="3.30.160.360">
    <property type="match status" value="1"/>
</dbReference>
<feature type="compositionally biased region" description="Basic and acidic residues" evidence="4">
    <location>
        <begin position="518"/>
        <end position="529"/>
    </location>
</feature>
<protein>
    <recommendedName>
        <fullName evidence="5">HTH HARE-type domain-containing protein</fullName>
    </recommendedName>
</protein>
<dbReference type="PROSITE" id="PS51543">
    <property type="entry name" value="FYRC"/>
    <property type="match status" value="1"/>
</dbReference>
<dbReference type="RefSeq" id="XP_038062703.1">
    <property type="nucleotide sequence ID" value="XM_038206775.1"/>
</dbReference>
<dbReference type="PROSITE" id="PS51913">
    <property type="entry name" value="HTH_HARE"/>
    <property type="match status" value="1"/>
</dbReference>
<dbReference type="GO" id="GO:0006355">
    <property type="term" value="P:regulation of DNA-templated transcription"/>
    <property type="evidence" value="ECO:0007669"/>
    <property type="project" value="InterPro"/>
</dbReference>